<keyword evidence="2" id="KW-0539">Nucleus</keyword>
<evidence type="ECO:0000313" key="7">
    <source>
        <dbReference type="Proteomes" id="UP000825935"/>
    </source>
</evidence>
<dbReference type="InterPro" id="IPR011993">
    <property type="entry name" value="PH-like_dom_sf"/>
</dbReference>
<reference evidence="6" key="1">
    <citation type="submission" date="2021-08" db="EMBL/GenBank/DDBJ databases">
        <title>WGS assembly of Ceratopteris richardii.</title>
        <authorList>
            <person name="Marchant D.B."/>
            <person name="Chen G."/>
            <person name="Jenkins J."/>
            <person name="Shu S."/>
            <person name="Leebens-Mack J."/>
            <person name="Grimwood J."/>
            <person name="Schmutz J."/>
            <person name="Soltis P."/>
            <person name="Soltis D."/>
            <person name="Chen Z.-H."/>
        </authorList>
    </citation>
    <scope>NUCLEOTIDE SEQUENCE</scope>
    <source>
        <strain evidence="6">Whitten #5841</strain>
        <tissue evidence="6">Leaf</tissue>
    </source>
</reference>
<feature type="compositionally biased region" description="Basic and acidic residues" evidence="3">
    <location>
        <begin position="680"/>
        <end position="690"/>
    </location>
</feature>
<dbReference type="PANTHER" id="PTHR23318:SF0">
    <property type="entry name" value="SERINE_THREONINE-PROTEIN PHOSPHATASE 4 REGULATORY SUBUNIT 3"/>
    <property type="match status" value="1"/>
</dbReference>
<dbReference type="AlphaFoldDB" id="A0A8T2UDQ6"/>
<feature type="region of interest" description="Disordered" evidence="3">
    <location>
        <begin position="886"/>
        <end position="905"/>
    </location>
</feature>
<dbReference type="OrthoDB" id="27483at2759"/>
<sequence length="905" mass="102128">MEFQRYLQRAKVYRLNDEGRWDDKGTGHVSVEYLERSEAAGLVVIDEDDNTTLLVHRISAEDIYRRAEERIIAWRDPEVATNLALSFEETMCCAFIWDQICEVRRSLHFPSGDVDPRSTSVVLEHLGTSQGHDGGGHEVMELPPLELSSLPQISKILVDSLDREQIASLIVKDSTFLSKLVDLFTMCEDVENLDGLHMLFKIAKAIVSLNDGEIFDVIFSDKYIMHIVGMLEYDPDVSTHQNHRTFLKEQVVFKEAVPIPDLNLLAKIHQTYRIGYLKDVVLPNVLDNPTVTSINSMILNNNVTVVSGLLDHPTFVNNLFTELKSSILSEEAKKDLVHFLQEFCSLSKSLQLPLRNGLFSTFVREGLFEVVTNLLQSTDENLRQSGTDILLLVLSFDASQLRKFLMQQSGYTLFGHLVTGMLTPSQGGLQAQLLEVLRMLLDCEATERTPPEKSPFLEVFYTRYMDQIIEVLTGPSTKKRSDQDRKMDAFLDKRGLVSAEILGNICELLCFCVQHHSYRIKYYVMKNQVMEKVLQLTTRREKHLVVAAVRFLRTCIGRKDEFYYRYIVKNDLFGPVIQAFLVNGNRYNLLNSAVLELFKFIYDENAKALIIYLIEKYYQNLENIQYVDIFKKLKTRYDQAIEYYDQASEGVITRAQDSGAVGSRERGLTPWDKLFDYPESRRRKDDRAPEKEEEEYFNEDSDDEEDTASIQRTISAGKPAQAVIVNGGPLSGTFGLVDYEDEDEDMPPPVRSNGNEDVNFSAVASATISKDSVWLDREEEKIFQNVKRKPQLNTEIREKETDISKRQKTSSESSCGSEHEVRPSAGEPASLGKAELESSVPVLPAEDGLGSGSKDNSKESSTSICTKSTSESSTSSVDTVNKGVEVLGPLTNGPNLVKAHGAVGS</sequence>
<comment type="subcellular location">
    <subcellularLocation>
        <location evidence="1">Nucleus</location>
    </subcellularLocation>
</comment>
<accession>A0A8T2UDQ6</accession>
<proteinExistence type="predicted"/>
<evidence type="ECO:0000259" key="4">
    <source>
        <dbReference type="Pfam" id="PF04802"/>
    </source>
</evidence>
<feature type="region of interest" description="Disordered" evidence="3">
    <location>
        <begin position="680"/>
        <end position="709"/>
    </location>
</feature>
<dbReference type="GO" id="GO:0005654">
    <property type="term" value="C:nucleoplasm"/>
    <property type="evidence" value="ECO:0007669"/>
    <property type="project" value="TreeGrafter"/>
</dbReference>
<dbReference type="InterPro" id="IPR055236">
    <property type="entry name" value="EVH1_PP4R3"/>
</dbReference>
<dbReference type="InterPro" id="IPR006887">
    <property type="entry name" value="P4R3-like_central_dom"/>
</dbReference>
<dbReference type="SUPFAM" id="SSF50729">
    <property type="entry name" value="PH domain-like"/>
    <property type="match status" value="1"/>
</dbReference>
<name>A0A8T2UDQ6_CERRI</name>
<feature type="compositionally biased region" description="Acidic residues" evidence="3">
    <location>
        <begin position="691"/>
        <end position="707"/>
    </location>
</feature>
<evidence type="ECO:0000256" key="1">
    <source>
        <dbReference type="ARBA" id="ARBA00004123"/>
    </source>
</evidence>
<dbReference type="EMBL" id="CM035411">
    <property type="protein sequence ID" value="KAH7434117.1"/>
    <property type="molecule type" value="Genomic_DNA"/>
</dbReference>
<organism evidence="6 7">
    <name type="scientific">Ceratopteris richardii</name>
    <name type="common">Triangle waterfern</name>
    <dbReference type="NCBI Taxonomy" id="49495"/>
    <lineage>
        <taxon>Eukaryota</taxon>
        <taxon>Viridiplantae</taxon>
        <taxon>Streptophyta</taxon>
        <taxon>Embryophyta</taxon>
        <taxon>Tracheophyta</taxon>
        <taxon>Polypodiopsida</taxon>
        <taxon>Polypodiidae</taxon>
        <taxon>Polypodiales</taxon>
        <taxon>Pteridineae</taxon>
        <taxon>Pteridaceae</taxon>
        <taxon>Parkerioideae</taxon>
        <taxon>Ceratopteris</taxon>
    </lineage>
</organism>
<dbReference type="GO" id="GO:0030289">
    <property type="term" value="C:protein phosphatase 4 complex"/>
    <property type="evidence" value="ECO:0007669"/>
    <property type="project" value="TreeGrafter"/>
</dbReference>
<comment type="caution">
    <text evidence="6">The sequence shown here is derived from an EMBL/GenBank/DDBJ whole genome shotgun (WGS) entry which is preliminary data.</text>
</comment>
<dbReference type="InterPro" id="IPR016024">
    <property type="entry name" value="ARM-type_fold"/>
</dbReference>
<dbReference type="PANTHER" id="PTHR23318">
    <property type="entry name" value="ATP SYNTHASE GAMMA-RELATED"/>
    <property type="match status" value="1"/>
</dbReference>
<feature type="compositionally biased region" description="Basic and acidic residues" evidence="3">
    <location>
        <begin position="795"/>
        <end position="805"/>
    </location>
</feature>
<gene>
    <name evidence="6" type="ORF">KP509_06G000800</name>
</gene>
<dbReference type="SUPFAM" id="SSF48371">
    <property type="entry name" value="ARM repeat"/>
    <property type="match status" value="1"/>
</dbReference>
<dbReference type="GO" id="GO:0072542">
    <property type="term" value="F:protein phosphatase activator activity"/>
    <property type="evidence" value="ECO:0007669"/>
    <property type="project" value="TreeGrafter"/>
</dbReference>
<feature type="domain" description="PP4R3 EVH1-like" evidence="5">
    <location>
        <begin position="8"/>
        <end position="106"/>
    </location>
</feature>
<protein>
    <recommendedName>
        <fullName evidence="8">Serine/threonine-protein phosphatase 4 regulatory subunit 3-like central domain-containing protein</fullName>
    </recommendedName>
</protein>
<dbReference type="InterPro" id="IPR051137">
    <property type="entry name" value="PP4R3-like"/>
</dbReference>
<evidence type="ECO:0000313" key="6">
    <source>
        <dbReference type="EMBL" id="KAH7434117.1"/>
    </source>
</evidence>
<evidence type="ECO:0000259" key="5">
    <source>
        <dbReference type="Pfam" id="PF22972"/>
    </source>
</evidence>
<feature type="region of interest" description="Disordered" evidence="3">
    <location>
        <begin position="785"/>
        <end position="880"/>
    </location>
</feature>
<dbReference type="Pfam" id="PF22972">
    <property type="entry name" value="EVH1_PP4R3"/>
    <property type="match status" value="1"/>
</dbReference>
<dbReference type="OMA" id="ALMTHNN"/>
<keyword evidence="7" id="KW-1185">Reference proteome</keyword>
<dbReference type="Gene3D" id="1.25.10.10">
    <property type="entry name" value="Leucine-rich Repeat Variant"/>
    <property type="match status" value="1"/>
</dbReference>
<dbReference type="Pfam" id="PF04802">
    <property type="entry name" value="PP4R3"/>
    <property type="match status" value="1"/>
</dbReference>
<feature type="domain" description="Serine/threonine-protein phosphatase 4 regulatory subunit 3-like central" evidence="4">
    <location>
        <begin position="155"/>
        <end position="639"/>
    </location>
</feature>
<evidence type="ECO:0000256" key="2">
    <source>
        <dbReference type="ARBA" id="ARBA00023242"/>
    </source>
</evidence>
<dbReference type="InterPro" id="IPR011989">
    <property type="entry name" value="ARM-like"/>
</dbReference>
<feature type="compositionally biased region" description="Low complexity" evidence="3">
    <location>
        <begin position="859"/>
        <end position="876"/>
    </location>
</feature>
<dbReference type="Proteomes" id="UP000825935">
    <property type="component" value="Chromosome 6"/>
</dbReference>
<dbReference type="Gene3D" id="2.30.29.30">
    <property type="entry name" value="Pleckstrin-homology domain (PH domain)/Phosphotyrosine-binding domain (PTB)"/>
    <property type="match status" value="1"/>
</dbReference>
<evidence type="ECO:0008006" key="8">
    <source>
        <dbReference type="Google" id="ProtNLM"/>
    </source>
</evidence>
<evidence type="ECO:0000256" key="3">
    <source>
        <dbReference type="SAM" id="MobiDB-lite"/>
    </source>
</evidence>